<protein>
    <submittedName>
        <fullName evidence="1">Uncharacterized protein</fullName>
    </submittedName>
</protein>
<organism evidence="1 2">
    <name type="scientific">Marmota monax</name>
    <name type="common">Woodchuck</name>
    <dbReference type="NCBI Taxonomy" id="9995"/>
    <lineage>
        <taxon>Eukaryota</taxon>
        <taxon>Metazoa</taxon>
        <taxon>Chordata</taxon>
        <taxon>Craniata</taxon>
        <taxon>Vertebrata</taxon>
        <taxon>Euteleostomi</taxon>
        <taxon>Mammalia</taxon>
        <taxon>Eutheria</taxon>
        <taxon>Euarchontoglires</taxon>
        <taxon>Glires</taxon>
        <taxon>Rodentia</taxon>
        <taxon>Sciuromorpha</taxon>
        <taxon>Sciuridae</taxon>
        <taxon>Xerinae</taxon>
        <taxon>Marmotini</taxon>
        <taxon>Marmota</taxon>
    </lineage>
</organism>
<evidence type="ECO:0000313" key="2">
    <source>
        <dbReference type="Proteomes" id="UP000335636"/>
    </source>
</evidence>
<dbReference type="AlphaFoldDB" id="A0A5E4DAV9"/>
<comment type="caution">
    <text evidence="1">The sequence shown here is derived from an EMBL/GenBank/DDBJ whole genome shotgun (WGS) entry which is preliminary data.</text>
</comment>
<sequence>AEVFPVKLLLPTALCPDWVSLDLVLEVDIQIISRFTVTHEDMSVHRQGLLSTQGNVYAMY</sequence>
<proteinExistence type="predicted"/>
<accession>A0A5E4DAV9</accession>
<name>A0A5E4DAV9_MARMO</name>
<dbReference type="Proteomes" id="UP000335636">
    <property type="component" value="Unassembled WGS sequence"/>
</dbReference>
<feature type="non-terminal residue" evidence="1">
    <location>
        <position position="60"/>
    </location>
</feature>
<evidence type="ECO:0000313" key="1">
    <source>
        <dbReference type="EMBL" id="VTJ90202.1"/>
    </source>
</evidence>
<gene>
    <name evidence="1" type="ORF">MONAX_5E012828</name>
</gene>
<feature type="non-terminal residue" evidence="1">
    <location>
        <position position="1"/>
    </location>
</feature>
<keyword evidence="2" id="KW-1185">Reference proteome</keyword>
<reference evidence="1" key="1">
    <citation type="submission" date="2019-04" db="EMBL/GenBank/DDBJ databases">
        <authorList>
            <person name="Alioto T."/>
            <person name="Alioto T."/>
        </authorList>
    </citation>
    <scope>NUCLEOTIDE SEQUENCE [LARGE SCALE GENOMIC DNA]</scope>
</reference>
<dbReference type="EMBL" id="CABDUW010004240">
    <property type="protein sequence ID" value="VTJ90202.1"/>
    <property type="molecule type" value="Genomic_DNA"/>
</dbReference>